<dbReference type="Proteomes" id="UP000263642">
    <property type="component" value="Unassembled WGS sequence"/>
</dbReference>
<organism evidence="7 8">
    <name type="scientific">Gimesia maris</name>
    <dbReference type="NCBI Taxonomy" id="122"/>
    <lineage>
        <taxon>Bacteria</taxon>
        <taxon>Pseudomonadati</taxon>
        <taxon>Planctomycetota</taxon>
        <taxon>Planctomycetia</taxon>
        <taxon>Planctomycetales</taxon>
        <taxon>Planctomycetaceae</taxon>
        <taxon>Gimesia</taxon>
    </lineage>
</organism>
<accession>A0A3D3R781</accession>
<dbReference type="GO" id="GO:0015920">
    <property type="term" value="P:lipopolysaccharide transport"/>
    <property type="evidence" value="ECO:0007669"/>
    <property type="project" value="TreeGrafter"/>
</dbReference>
<feature type="transmembrane region" description="Helical" evidence="6">
    <location>
        <begin position="23"/>
        <end position="41"/>
    </location>
</feature>
<evidence type="ECO:0000313" key="7">
    <source>
        <dbReference type="EMBL" id="HCO23958.1"/>
    </source>
</evidence>
<keyword evidence="3 6" id="KW-0812">Transmembrane</keyword>
<evidence type="ECO:0000256" key="5">
    <source>
        <dbReference type="ARBA" id="ARBA00023136"/>
    </source>
</evidence>
<evidence type="ECO:0000256" key="4">
    <source>
        <dbReference type="ARBA" id="ARBA00022989"/>
    </source>
</evidence>
<evidence type="ECO:0000256" key="1">
    <source>
        <dbReference type="ARBA" id="ARBA00004651"/>
    </source>
</evidence>
<comment type="subcellular location">
    <subcellularLocation>
        <location evidence="1">Cell membrane</location>
        <topology evidence="1">Multi-pass membrane protein</topology>
    </subcellularLocation>
</comment>
<dbReference type="InterPro" id="IPR005495">
    <property type="entry name" value="LptG/LptF_permease"/>
</dbReference>
<feature type="transmembrane region" description="Helical" evidence="6">
    <location>
        <begin position="129"/>
        <end position="146"/>
    </location>
</feature>
<keyword evidence="5 6" id="KW-0472">Membrane</keyword>
<keyword evidence="2" id="KW-1003">Cell membrane</keyword>
<dbReference type="AlphaFoldDB" id="A0A3D3R781"/>
<dbReference type="EMBL" id="DQAY01000076">
    <property type="protein sequence ID" value="HCO23958.1"/>
    <property type="molecule type" value="Genomic_DNA"/>
</dbReference>
<dbReference type="PANTHER" id="PTHR33529">
    <property type="entry name" value="SLR0882 PROTEIN-RELATED"/>
    <property type="match status" value="1"/>
</dbReference>
<feature type="transmembrane region" description="Helical" evidence="6">
    <location>
        <begin position="338"/>
        <end position="363"/>
    </location>
</feature>
<feature type="transmembrane region" description="Helical" evidence="6">
    <location>
        <begin position="89"/>
        <end position="109"/>
    </location>
</feature>
<reference evidence="7 8" key="1">
    <citation type="journal article" date="2018" name="Nat. Biotechnol.">
        <title>A standardized bacterial taxonomy based on genome phylogeny substantially revises the tree of life.</title>
        <authorList>
            <person name="Parks D.H."/>
            <person name="Chuvochina M."/>
            <person name="Waite D.W."/>
            <person name="Rinke C."/>
            <person name="Skarshewski A."/>
            <person name="Chaumeil P.A."/>
            <person name="Hugenholtz P."/>
        </authorList>
    </citation>
    <scope>NUCLEOTIDE SEQUENCE [LARGE SCALE GENOMIC DNA]</scope>
    <source>
        <strain evidence="7">UBA9375</strain>
    </source>
</reference>
<evidence type="ECO:0000256" key="6">
    <source>
        <dbReference type="SAM" id="Phobius"/>
    </source>
</evidence>
<dbReference type="RefSeq" id="WP_154934139.1">
    <property type="nucleotide sequence ID" value="NZ_CAXBMG010000008.1"/>
</dbReference>
<protein>
    <recommendedName>
        <fullName evidence="9">Permease YjgP/YjgQ family protein</fullName>
    </recommendedName>
</protein>
<evidence type="ECO:0000256" key="3">
    <source>
        <dbReference type="ARBA" id="ARBA00022692"/>
    </source>
</evidence>
<keyword evidence="4 6" id="KW-1133">Transmembrane helix</keyword>
<name>A0A3D3R781_9PLAN</name>
<sequence length="395" mass="44135">MPSDSQRLGNVFTTFDRYLLKRYFHVFVIGFIATYGLYVVFDGFTNIDGFQAGAEKVSSNDLNGLEVEQNASTSLLWIMLEFYFYQSSLFFDMISPILSVLAGVVVFSLMVRHGELNPVLSAGIPTYRLAIPLAMATIIVNCVMCLNQEVIIPSIADKLQAERGDMASSAQFVEPVYDFSTRIMINGQEVFLTEQKMKNAEFVLSKPMVHDFVTVKSDTAIYQTPTQTRPGGWLLKQATPSYQELEIAEFAREIIQPGPEPNEIFIVTDVGCDQLCNRNFSSLISTSDLIARINNPSFSDLSIRKQKLDLHSRLTRPIMNLIAVLISIPFVLRKESRSLILNIAICACVMGGLFGISQCFLYMGSTKLISPDQAAWFPVITNGTLAAWFTNRVQT</sequence>
<dbReference type="Pfam" id="PF03739">
    <property type="entry name" value="LptF_LptG"/>
    <property type="match status" value="1"/>
</dbReference>
<comment type="caution">
    <text evidence="7">The sequence shown here is derived from an EMBL/GenBank/DDBJ whole genome shotgun (WGS) entry which is preliminary data.</text>
</comment>
<dbReference type="GO" id="GO:0043190">
    <property type="term" value="C:ATP-binding cassette (ABC) transporter complex"/>
    <property type="evidence" value="ECO:0007669"/>
    <property type="project" value="TreeGrafter"/>
</dbReference>
<evidence type="ECO:0000256" key="2">
    <source>
        <dbReference type="ARBA" id="ARBA00022475"/>
    </source>
</evidence>
<feature type="transmembrane region" description="Helical" evidence="6">
    <location>
        <begin position="314"/>
        <end position="332"/>
    </location>
</feature>
<evidence type="ECO:0000313" key="8">
    <source>
        <dbReference type="Proteomes" id="UP000263642"/>
    </source>
</evidence>
<proteinExistence type="predicted"/>
<evidence type="ECO:0008006" key="9">
    <source>
        <dbReference type="Google" id="ProtNLM"/>
    </source>
</evidence>
<gene>
    <name evidence="7" type="ORF">DIT97_13245</name>
</gene>
<dbReference type="PANTHER" id="PTHR33529:SF2">
    <property type="entry name" value="LIPOPOLYSACCHARIDE EXPORT SYSTEM PERMEASE PROTEIN LPTG"/>
    <property type="match status" value="1"/>
</dbReference>